<dbReference type="PANTHER" id="PTHR43401">
    <property type="entry name" value="L-THREONINE 3-DEHYDROGENASE"/>
    <property type="match status" value="1"/>
</dbReference>
<dbReference type="InterPro" id="IPR013149">
    <property type="entry name" value="ADH-like_C"/>
</dbReference>
<dbReference type="AlphaFoldDB" id="A0A074JRS7"/>
<evidence type="ECO:0008006" key="6">
    <source>
        <dbReference type="Google" id="ProtNLM"/>
    </source>
</evidence>
<keyword evidence="5" id="KW-1185">Reference proteome</keyword>
<feature type="domain" description="Alcohol dehydrogenase-like N-terminal" evidence="3">
    <location>
        <begin position="34"/>
        <end position="134"/>
    </location>
</feature>
<name>A0A074JRS7_9RHOB</name>
<dbReference type="Proteomes" id="UP000027471">
    <property type="component" value="Unassembled WGS sequence"/>
</dbReference>
<dbReference type="STRING" id="1353528.DT23_16530"/>
<evidence type="ECO:0000259" key="2">
    <source>
        <dbReference type="Pfam" id="PF00107"/>
    </source>
</evidence>
<comment type="caution">
    <text evidence="4">The sequence shown here is derived from an EMBL/GenBank/DDBJ whole genome shotgun (WGS) entry which is preliminary data.</text>
</comment>
<accession>A0A074JRS7</accession>
<dbReference type="eggNOG" id="COG1063">
    <property type="taxonomic scope" value="Bacteria"/>
</dbReference>
<dbReference type="Gene3D" id="3.90.180.10">
    <property type="entry name" value="Medium-chain alcohol dehydrogenases, catalytic domain"/>
    <property type="match status" value="1"/>
</dbReference>
<dbReference type="InterPro" id="IPR011032">
    <property type="entry name" value="GroES-like_sf"/>
</dbReference>
<organism evidence="4 5">
    <name type="scientific">Thioclava indica</name>
    <dbReference type="NCBI Taxonomy" id="1353528"/>
    <lineage>
        <taxon>Bacteria</taxon>
        <taxon>Pseudomonadati</taxon>
        <taxon>Pseudomonadota</taxon>
        <taxon>Alphaproteobacteria</taxon>
        <taxon>Rhodobacterales</taxon>
        <taxon>Paracoccaceae</taxon>
        <taxon>Thioclava</taxon>
    </lineage>
</organism>
<dbReference type="Gene3D" id="3.40.50.720">
    <property type="entry name" value="NAD(P)-binding Rossmann-like Domain"/>
    <property type="match status" value="1"/>
</dbReference>
<feature type="domain" description="Alcohol dehydrogenase-like C-terminal" evidence="2">
    <location>
        <begin position="173"/>
        <end position="295"/>
    </location>
</feature>
<dbReference type="InterPro" id="IPR050129">
    <property type="entry name" value="Zn_alcohol_dh"/>
</dbReference>
<dbReference type="EMBL" id="AUNB01000035">
    <property type="protein sequence ID" value="KEO58353.1"/>
    <property type="molecule type" value="Genomic_DNA"/>
</dbReference>
<dbReference type="InterPro" id="IPR013154">
    <property type="entry name" value="ADH-like_N"/>
</dbReference>
<dbReference type="Pfam" id="PF00107">
    <property type="entry name" value="ADH_zinc_N"/>
    <property type="match status" value="1"/>
</dbReference>
<dbReference type="SUPFAM" id="SSF51735">
    <property type="entry name" value="NAD(P)-binding Rossmann-fold domains"/>
    <property type="match status" value="1"/>
</dbReference>
<protein>
    <recommendedName>
        <fullName evidence="6">Dehydrogenase</fullName>
    </recommendedName>
</protein>
<keyword evidence="1" id="KW-0560">Oxidoreductase</keyword>
<dbReference type="GO" id="GO:0016491">
    <property type="term" value="F:oxidoreductase activity"/>
    <property type="evidence" value="ECO:0007669"/>
    <property type="project" value="UniProtKB-KW"/>
</dbReference>
<evidence type="ECO:0000256" key="1">
    <source>
        <dbReference type="ARBA" id="ARBA00023002"/>
    </source>
</evidence>
<sequence>MKDTNQKMMTCGVCVEPGTFALEQRALPQEPPPGYRLVDIAAIGICGTDYHIFEGKHPFLDYPRVIGHELSGRLVSGDDAGQLVVINPYVSCGTCRACRRGKPNCCSEIAVFGVHRDGGMCARLAVPAGNLYPADGLTPEQAAMVEFLAIGAHAVSRSQCGPGDLVLVTGAGPIGLGTALFARLAGAEVHLMDLSRPRLETARELFGFEHIHTPDDPILTGDLSEGFDVVFDATGNAKAIEAGFPLIAHGGSSVLVSVVKETITFTDSEFHKREMRIIGSRNALKADFDRVIAAIRAGDIPTDAIASAVVPLAELPARFAGLVDNRDHIIKVLVTP</sequence>
<evidence type="ECO:0000259" key="3">
    <source>
        <dbReference type="Pfam" id="PF08240"/>
    </source>
</evidence>
<dbReference type="InterPro" id="IPR036291">
    <property type="entry name" value="NAD(P)-bd_dom_sf"/>
</dbReference>
<dbReference type="RefSeq" id="WP_051697247.1">
    <property type="nucleotide sequence ID" value="NZ_AUNB01000035.1"/>
</dbReference>
<gene>
    <name evidence="4" type="ORF">DT23_16530</name>
</gene>
<evidence type="ECO:0000313" key="4">
    <source>
        <dbReference type="EMBL" id="KEO58353.1"/>
    </source>
</evidence>
<dbReference type="Pfam" id="PF08240">
    <property type="entry name" value="ADH_N"/>
    <property type="match status" value="1"/>
</dbReference>
<dbReference type="SUPFAM" id="SSF50129">
    <property type="entry name" value="GroES-like"/>
    <property type="match status" value="1"/>
</dbReference>
<evidence type="ECO:0000313" key="5">
    <source>
        <dbReference type="Proteomes" id="UP000027471"/>
    </source>
</evidence>
<dbReference type="CDD" id="cd08261">
    <property type="entry name" value="Zn_ADH7"/>
    <property type="match status" value="1"/>
</dbReference>
<proteinExistence type="predicted"/>
<reference evidence="4 5" key="1">
    <citation type="journal article" date="2015" name="Antonie Van Leeuwenhoek">
        <title>Thioclava indica sp. nov., isolated from surface seawater of the Indian Ocean.</title>
        <authorList>
            <person name="Liu Y."/>
            <person name="Lai Q."/>
            <person name="Du J."/>
            <person name="Xu H."/>
            <person name="Jiang L."/>
            <person name="Shao Z."/>
        </authorList>
    </citation>
    <scope>NUCLEOTIDE SEQUENCE [LARGE SCALE GENOMIC DNA]</scope>
    <source>
        <strain evidence="4 5">DT23-4</strain>
    </source>
</reference>
<dbReference type="PANTHER" id="PTHR43401:SF3">
    <property type="entry name" value="L-GALACTONATE-5-DEHYDROGENASE"/>
    <property type="match status" value="1"/>
</dbReference>